<organism evidence="12 13">
    <name type="scientific">Smittium culicis</name>
    <dbReference type="NCBI Taxonomy" id="133412"/>
    <lineage>
        <taxon>Eukaryota</taxon>
        <taxon>Fungi</taxon>
        <taxon>Fungi incertae sedis</taxon>
        <taxon>Zoopagomycota</taxon>
        <taxon>Kickxellomycotina</taxon>
        <taxon>Harpellomycetes</taxon>
        <taxon>Harpellales</taxon>
        <taxon>Legeriomycetaceae</taxon>
        <taxon>Smittium</taxon>
    </lineage>
</organism>
<dbReference type="STRING" id="133412.A0A1R1XRU8"/>
<evidence type="ECO:0000256" key="6">
    <source>
        <dbReference type="ARBA" id="ARBA00022892"/>
    </source>
</evidence>
<comment type="similarity">
    <text evidence="3 11">Belongs to the COPE family.</text>
</comment>
<keyword evidence="4 11" id="KW-0813">Transport</keyword>
<dbReference type="GO" id="GO:0006890">
    <property type="term" value="P:retrograde vesicle-mediated transport, Golgi to endoplasmic reticulum"/>
    <property type="evidence" value="ECO:0007669"/>
    <property type="project" value="UniProtKB-UniRule"/>
</dbReference>
<evidence type="ECO:0000256" key="10">
    <source>
        <dbReference type="ARBA" id="ARBA00023329"/>
    </source>
</evidence>
<comment type="function">
    <text evidence="11">The coatomer is a cytosolic protein complex that binds to dilysine motifs and reversibly associates with Golgi non-clathrin-coated vesicles, which further mediate biosynthetic protein transport from the ER, via the Golgi up to the trans Golgi network. The coatomer complex is required for budding from Golgi membranes, and is essential for the retrograde Golgi-to-ER transport of dilysine-tagged proteins.</text>
</comment>
<dbReference type="OrthoDB" id="310217at2759"/>
<dbReference type="AlphaFoldDB" id="A0A1R1XRU8"/>
<dbReference type="GO" id="GO:0006888">
    <property type="term" value="P:endoplasmic reticulum to Golgi vesicle-mediated transport"/>
    <property type="evidence" value="ECO:0007669"/>
    <property type="project" value="TreeGrafter"/>
</dbReference>
<evidence type="ECO:0000256" key="7">
    <source>
        <dbReference type="ARBA" id="ARBA00022927"/>
    </source>
</evidence>
<dbReference type="GO" id="GO:0005198">
    <property type="term" value="F:structural molecule activity"/>
    <property type="evidence" value="ECO:0007669"/>
    <property type="project" value="UniProtKB-UniRule"/>
</dbReference>
<dbReference type="Proteomes" id="UP000187283">
    <property type="component" value="Unassembled WGS sequence"/>
</dbReference>
<evidence type="ECO:0000256" key="1">
    <source>
        <dbReference type="ARBA" id="ARBA00004255"/>
    </source>
</evidence>
<protein>
    <recommendedName>
        <fullName evidence="11">Coatomer subunit epsilon</fullName>
    </recommendedName>
</protein>
<dbReference type="GO" id="GO:0000139">
    <property type="term" value="C:Golgi membrane"/>
    <property type="evidence" value="ECO:0007669"/>
    <property type="project" value="UniProtKB-SubCell"/>
</dbReference>
<keyword evidence="7 11" id="KW-0653">Protein transport</keyword>
<sequence length="303" mass="33169">MAANQTLAECRDLLYMGAIQASISKLTSLIKNSNSEIQTEAKILLVRAYLSQNKFTSANSECQSIGPSDLQAAATNLCLYMQSKYQTGKADMLPAIVADCRKVLSENEHSITNPTFVYLSSALLLHAGFSEDSMKLLALHPGNIECFALMIQAYLSINRSDMAEQLLSRSKKAFEDSVIYQLSEAWTNCCSSAGSKAEKAFYSFEELTMSCTSTSMNLLVSQAVAKMHIAQYPEADGILHEALDKDNSNGNVLANLAISSVLNEKDSYATYVSQLRDQNPNHPFIADLNEKSALFDSCAKAFN</sequence>
<keyword evidence="9 11" id="KW-0472">Membrane</keyword>
<evidence type="ECO:0000256" key="4">
    <source>
        <dbReference type="ARBA" id="ARBA00022448"/>
    </source>
</evidence>
<gene>
    <name evidence="12" type="ORF">AYI70_g6089</name>
</gene>
<dbReference type="PIRSF" id="PIRSF016478">
    <property type="entry name" value="Coatomer_esu"/>
    <property type="match status" value="1"/>
</dbReference>
<dbReference type="GO" id="GO:0006891">
    <property type="term" value="P:intra-Golgi vesicle-mediated transport"/>
    <property type="evidence" value="ECO:0007669"/>
    <property type="project" value="TreeGrafter"/>
</dbReference>
<name>A0A1R1XRU8_9FUNG</name>
<dbReference type="InterPro" id="IPR006822">
    <property type="entry name" value="Coatomer_esu"/>
</dbReference>
<dbReference type="GO" id="GO:0030126">
    <property type="term" value="C:COPI vesicle coat"/>
    <property type="evidence" value="ECO:0007669"/>
    <property type="project" value="TreeGrafter"/>
</dbReference>
<evidence type="ECO:0000313" key="13">
    <source>
        <dbReference type="Proteomes" id="UP000187283"/>
    </source>
</evidence>
<keyword evidence="10 11" id="KW-0968">Cytoplasmic vesicle</keyword>
<dbReference type="PANTHER" id="PTHR10805:SF0">
    <property type="entry name" value="COATOMER SUBUNIT EPSILON"/>
    <property type="match status" value="1"/>
</dbReference>
<keyword evidence="13" id="KW-1185">Reference proteome</keyword>
<evidence type="ECO:0000256" key="2">
    <source>
        <dbReference type="ARBA" id="ARBA00004347"/>
    </source>
</evidence>
<reference evidence="12 13" key="1">
    <citation type="submission" date="2017-01" db="EMBL/GenBank/DDBJ databases">
        <authorList>
            <person name="Mah S.A."/>
            <person name="Swanson W.J."/>
            <person name="Moy G.W."/>
            <person name="Vacquier V.D."/>
        </authorList>
    </citation>
    <scope>NUCLEOTIDE SEQUENCE [LARGE SCALE GENOMIC DNA]</scope>
    <source>
        <strain evidence="12 13">GSMNP</strain>
    </source>
</reference>
<evidence type="ECO:0000256" key="8">
    <source>
        <dbReference type="ARBA" id="ARBA00023034"/>
    </source>
</evidence>
<keyword evidence="5 11" id="KW-0963">Cytoplasm</keyword>
<dbReference type="SUPFAM" id="SSF48452">
    <property type="entry name" value="TPR-like"/>
    <property type="match status" value="1"/>
</dbReference>
<dbReference type="GO" id="GO:0015031">
    <property type="term" value="P:protein transport"/>
    <property type="evidence" value="ECO:0007669"/>
    <property type="project" value="UniProtKB-UniRule"/>
</dbReference>
<evidence type="ECO:0000256" key="11">
    <source>
        <dbReference type="PIRNR" id="PIRNR016478"/>
    </source>
</evidence>
<keyword evidence="6 11" id="KW-0931">ER-Golgi transport</keyword>
<dbReference type="EMBL" id="LSSN01002096">
    <property type="protein sequence ID" value="OMJ17259.1"/>
    <property type="molecule type" value="Genomic_DNA"/>
</dbReference>
<comment type="caution">
    <text evidence="12">The sequence shown here is derived from an EMBL/GenBank/DDBJ whole genome shotgun (WGS) entry which is preliminary data.</text>
</comment>
<evidence type="ECO:0000256" key="9">
    <source>
        <dbReference type="ARBA" id="ARBA00023136"/>
    </source>
</evidence>
<dbReference type="Gene3D" id="1.25.40.10">
    <property type="entry name" value="Tetratricopeptide repeat domain"/>
    <property type="match status" value="1"/>
</dbReference>
<comment type="subcellular location">
    <subcellularLocation>
        <location evidence="2">Cytoplasmic vesicle</location>
        <location evidence="2">COPI-coated vesicle membrane</location>
        <topology evidence="2">Peripheral membrane protein</topology>
        <orientation evidence="2">Cytoplasmic side</orientation>
    </subcellularLocation>
    <subcellularLocation>
        <location evidence="1">Golgi apparatus membrane</location>
        <topology evidence="1">Peripheral membrane protein</topology>
        <orientation evidence="1">Cytoplasmic side</orientation>
    </subcellularLocation>
</comment>
<keyword evidence="8 11" id="KW-0333">Golgi apparatus</keyword>
<evidence type="ECO:0000313" key="12">
    <source>
        <dbReference type="EMBL" id="OMJ17259.1"/>
    </source>
</evidence>
<dbReference type="PANTHER" id="PTHR10805">
    <property type="entry name" value="COATOMER SUBUNIT EPSILON"/>
    <property type="match status" value="1"/>
</dbReference>
<proteinExistence type="inferred from homology"/>
<accession>A0A1R1XRU8</accession>
<dbReference type="InterPro" id="IPR011990">
    <property type="entry name" value="TPR-like_helical_dom_sf"/>
</dbReference>
<dbReference type="Pfam" id="PF04733">
    <property type="entry name" value="Coatomer_E"/>
    <property type="match status" value="1"/>
</dbReference>
<evidence type="ECO:0000256" key="5">
    <source>
        <dbReference type="ARBA" id="ARBA00022490"/>
    </source>
</evidence>
<evidence type="ECO:0000256" key="3">
    <source>
        <dbReference type="ARBA" id="ARBA00008827"/>
    </source>
</evidence>